<accession>A0A1G9MVS4</accession>
<evidence type="ECO:0000313" key="2">
    <source>
        <dbReference type="EMBL" id="SDL78224.1"/>
    </source>
</evidence>
<sequence length="64" mass="6949">MEELLTLVSSHGFPMVMSVYLLVRFEQLIRGLKESVDSLSLLVAVQSENQAGKTTEGGPPSDRG</sequence>
<dbReference type="Pfam" id="PF12841">
    <property type="entry name" value="YvrJ"/>
    <property type="match status" value="1"/>
</dbReference>
<dbReference type="OrthoDB" id="2662123at2"/>
<protein>
    <submittedName>
        <fullName evidence="2">YvrJ protein family protein</fullName>
    </submittedName>
</protein>
<dbReference type="InterPro" id="IPR024419">
    <property type="entry name" value="YvrJ"/>
</dbReference>
<dbReference type="STRING" id="321763.SAMN04488692_10923"/>
<name>A0A1G9MVS4_9FIRM</name>
<keyword evidence="1" id="KW-0472">Membrane</keyword>
<keyword evidence="1" id="KW-0812">Transmembrane</keyword>
<proteinExistence type="predicted"/>
<dbReference type="AlphaFoldDB" id="A0A1G9MVS4"/>
<dbReference type="Proteomes" id="UP000199476">
    <property type="component" value="Unassembled WGS sequence"/>
</dbReference>
<reference evidence="2 3" key="1">
    <citation type="submission" date="2016-10" db="EMBL/GenBank/DDBJ databases">
        <authorList>
            <person name="de Groot N.N."/>
        </authorList>
    </citation>
    <scope>NUCLEOTIDE SEQUENCE [LARGE SCALE GENOMIC DNA]</scope>
    <source>
        <strain evidence="2 3">SLAS-1</strain>
    </source>
</reference>
<evidence type="ECO:0000256" key="1">
    <source>
        <dbReference type="SAM" id="Phobius"/>
    </source>
</evidence>
<evidence type="ECO:0000313" key="3">
    <source>
        <dbReference type="Proteomes" id="UP000199476"/>
    </source>
</evidence>
<keyword evidence="1" id="KW-1133">Transmembrane helix</keyword>
<feature type="transmembrane region" description="Helical" evidence="1">
    <location>
        <begin position="6"/>
        <end position="23"/>
    </location>
</feature>
<organism evidence="2 3">
    <name type="scientific">Halarsenatibacter silvermanii</name>
    <dbReference type="NCBI Taxonomy" id="321763"/>
    <lineage>
        <taxon>Bacteria</taxon>
        <taxon>Bacillati</taxon>
        <taxon>Bacillota</taxon>
        <taxon>Clostridia</taxon>
        <taxon>Halanaerobiales</taxon>
        <taxon>Halarsenatibacteraceae</taxon>
        <taxon>Halarsenatibacter</taxon>
    </lineage>
</organism>
<dbReference type="EMBL" id="FNGO01000009">
    <property type="protein sequence ID" value="SDL78224.1"/>
    <property type="molecule type" value="Genomic_DNA"/>
</dbReference>
<dbReference type="RefSeq" id="WP_089759760.1">
    <property type="nucleotide sequence ID" value="NZ_FNGO01000009.1"/>
</dbReference>
<keyword evidence="3" id="KW-1185">Reference proteome</keyword>
<gene>
    <name evidence="2" type="ORF">SAMN04488692_10923</name>
</gene>